<dbReference type="EMBL" id="VDFR01000015">
    <property type="protein sequence ID" value="TNC50577.1"/>
    <property type="molecule type" value="Genomic_DNA"/>
</dbReference>
<dbReference type="SUPFAM" id="SSF51735">
    <property type="entry name" value="NAD(P)-binding Rossmann-fold domains"/>
    <property type="match status" value="1"/>
</dbReference>
<dbReference type="RefSeq" id="WP_139105289.1">
    <property type="nucleotide sequence ID" value="NZ_VDFR01000015.1"/>
</dbReference>
<evidence type="ECO:0000313" key="2">
    <source>
        <dbReference type="EMBL" id="TNC50577.1"/>
    </source>
</evidence>
<evidence type="ECO:0000313" key="1">
    <source>
        <dbReference type="EMBL" id="TNC41819.1"/>
    </source>
</evidence>
<dbReference type="Proteomes" id="UP000306740">
    <property type="component" value="Unassembled WGS sequence"/>
</dbReference>
<comment type="caution">
    <text evidence="1">The sequence shown here is derived from an EMBL/GenBank/DDBJ whole genome shotgun (WGS) entry which is preliminary data.</text>
</comment>
<dbReference type="InterPro" id="IPR036291">
    <property type="entry name" value="NAD(P)-bd_dom_sf"/>
</dbReference>
<dbReference type="EMBL" id="VDFR01000101">
    <property type="protein sequence ID" value="TNC41819.1"/>
    <property type="molecule type" value="Genomic_DNA"/>
</dbReference>
<accession>A0A5C4MET0</accession>
<sequence length="276" mass="28538">MSRTHDGPVLVVGGVGKSARRVASRLDALGITVRAASRSTPVPFDWSDPSTWDAALDGVAAAYLSYAPDLAFPGAAEQVADLARRLAEHGIERVVLLSGRGEAGARAAEVALLDAVPTARVVRCSFFTQNFTEGVFADGVGAGELALPVPTDVPEPFVDLEDVADVAVAALRDDTYAGEVLELTGPESMTFGEASEALGAAVGRPVRFRAVTAEEFVADVVAAGEPAELAYGLVELFGEVLDGRNVATTDTVARVLGRPATPLAAAARRDGALLAR</sequence>
<organism evidence="1 3">
    <name type="scientific">Mumia zhuanghuii</name>
    <dbReference type="NCBI Taxonomy" id="2585211"/>
    <lineage>
        <taxon>Bacteria</taxon>
        <taxon>Bacillati</taxon>
        <taxon>Actinomycetota</taxon>
        <taxon>Actinomycetes</taxon>
        <taxon>Propionibacteriales</taxon>
        <taxon>Nocardioidaceae</taxon>
        <taxon>Mumia</taxon>
    </lineage>
</organism>
<gene>
    <name evidence="2" type="ORF">FHE65_03540</name>
    <name evidence="1" type="ORF">FHE65_21730</name>
</gene>
<name>A0A5C4MET0_9ACTN</name>
<dbReference type="Gene3D" id="3.40.50.720">
    <property type="entry name" value="NAD(P)-binding Rossmann-like Domain"/>
    <property type="match status" value="1"/>
</dbReference>
<dbReference type="InterPro" id="IPR051604">
    <property type="entry name" value="Ergot_Alk_Oxidoreductase"/>
</dbReference>
<reference evidence="1 3" key="1">
    <citation type="submission" date="2019-05" db="EMBL/GenBank/DDBJ databases">
        <title>Mumia sp. nov., isolated from the intestinal contents of plateau pika (Ochotona curzoniae) in the Qinghai-Tibet plateau of China.</title>
        <authorList>
            <person name="Tian Z."/>
        </authorList>
    </citation>
    <scope>NUCLEOTIDE SEQUENCE [LARGE SCALE GENOMIC DNA]</scope>
    <source>
        <strain evidence="3">527</strain>
        <strain evidence="1">Z527</strain>
    </source>
</reference>
<protein>
    <submittedName>
        <fullName evidence="1">NmrA family transcriptional regulator</fullName>
    </submittedName>
</protein>
<proteinExistence type="predicted"/>
<dbReference type="AlphaFoldDB" id="A0A5C4MET0"/>
<dbReference type="PANTHER" id="PTHR43162:SF1">
    <property type="entry name" value="PRESTALK A DIFFERENTIATION PROTEIN A"/>
    <property type="match status" value="1"/>
</dbReference>
<evidence type="ECO:0000313" key="3">
    <source>
        <dbReference type="Proteomes" id="UP000306740"/>
    </source>
</evidence>
<dbReference type="PANTHER" id="PTHR43162">
    <property type="match status" value="1"/>
</dbReference>
<dbReference type="OrthoDB" id="3250520at2"/>
<dbReference type="Gene3D" id="3.90.25.10">
    <property type="entry name" value="UDP-galactose 4-epimerase, domain 1"/>
    <property type="match status" value="1"/>
</dbReference>